<name>A0ABV5J5E0_9BACT</name>
<dbReference type="PANTHER" id="PTHR10953:SF102">
    <property type="entry name" value="ADENYLYLTRANSFERASE AND SULFURTRANSFERASE MOCS3"/>
    <property type="match status" value="1"/>
</dbReference>
<dbReference type="CDD" id="cd00757">
    <property type="entry name" value="ThiF_MoeB_HesA_family"/>
    <property type="match status" value="1"/>
</dbReference>
<dbReference type="GO" id="GO:0016779">
    <property type="term" value="F:nucleotidyltransferase activity"/>
    <property type="evidence" value="ECO:0007669"/>
    <property type="project" value="UniProtKB-KW"/>
</dbReference>
<keyword evidence="3" id="KW-1185">Reference proteome</keyword>
<accession>A0ABV5J5E0</accession>
<dbReference type="PROSITE" id="PS50206">
    <property type="entry name" value="RHODANESE_3"/>
    <property type="match status" value="1"/>
</dbReference>
<feature type="domain" description="Rhodanese" evidence="1">
    <location>
        <begin position="281"/>
        <end position="355"/>
    </location>
</feature>
<dbReference type="InterPro" id="IPR001763">
    <property type="entry name" value="Rhodanese-like_dom"/>
</dbReference>
<dbReference type="Pfam" id="PF00581">
    <property type="entry name" value="Rhodanese"/>
    <property type="match status" value="1"/>
</dbReference>
<comment type="caution">
    <text evidence="2">The sequence shown here is derived from an EMBL/GenBank/DDBJ whole genome shotgun (WGS) entry which is preliminary data.</text>
</comment>
<dbReference type="Gene3D" id="3.40.250.10">
    <property type="entry name" value="Rhodanese-like domain"/>
    <property type="match status" value="1"/>
</dbReference>
<sequence>MQNNKSIRYSRHYSLPGFGKEKQELLEKSKVLVIGAGGLGCPVLQYLTAAGIGTLGIVDGDKVELSNLQRQVLFSMDDIGHSKAEIAEKKMKLLNPEVKFKVYREFLNHENAIEIIREFDVVVDGTDNFNSRYLINDVAVMLGKPVVFGSILGFEGQVSVFNWGEKGPTYRCVFPEAPDPLNSPSCSELGVIGILPGMIGSFQANEVIKICTGIGQPLSGKLLIYNALTNGQITLSVSQIPENKKVQNLDATNFVCNSPSNGLEVSIEEFLQDEDYWKEKIIDLRSKGEFHQFNRGGRNLPLQKLAIQFKELEKGREILLVCQSGQRSQKAMEFLMDNGYKNVKHLKGGLQGLEDN</sequence>
<dbReference type="InterPro" id="IPR036873">
    <property type="entry name" value="Rhodanese-like_dom_sf"/>
</dbReference>
<gene>
    <name evidence="2" type="primary">moeB</name>
    <name evidence="2" type="ORF">ACFFUR_09525</name>
</gene>
<organism evidence="2 3">
    <name type="scientific">Echinicola jeungdonensis</name>
    <dbReference type="NCBI Taxonomy" id="709343"/>
    <lineage>
        <taxon>Bacteria</taxon>
        <taxon>Pseudomonadati</taxon>
        <taxon>Bacteroidota</taxon>
        <taxon>Cytophagia</taxon>
        <taxon>Cytophagales</taxon>
        <taxon>Cyclobacteriaceae</taxon>
        <taxon>Echinicola</taxon>
    </lineage>
</organism>
<dbReference type="Proteomes" id="UP001589654">
    <property type="component" value="Unassembled WGS sequence"/>
</dbReference>
<dbReference type="InterPro" id="IPR045886">
    <property type="entry name" value="ThiF/MoeB/HesA"/>
</dbReference>
<dbReference type="SUPFAM" id="SSF69572">
    <property type="entry name" value="Activating enzymes of the ubiquitin-like proteins"/>
    <property type="match status" value="1"/>
</dbReference>
<dbReference type="EMBL" id="JBHMEW010000057">
    <property type="protein sequence ID" value="MFB9212048.1"/>
    <property type="molecule type" value="Genomic_DNA"/>
</dbReference>
<keyword evidence="2" id="KW-0548">Nucleotidyltransferase</keyword>
<evidence type="ECO:0000313" key="3">
    <source>
        <dbReference type="Proteomes" id="UP001589654"/>
    </source>
</evidence>
<dbReference type="Pfam" id="PF00899">
    <property type="entry name" value="ThiF"/>
    <property type="match status" value="1"/>
</dbReference>
<dbReference type="PANTHER" id="PTHR10953">
    <property type="entry name" value="UBIQUITIN-ACTIVATING ENZYME E1"/>
    <property type="match status" value="1"/>
</dbReference>
<dbReference type="CDD" id="cd00158">
    <property type="entry name" value="RHOD"/>
    <property type="match status" value="1"/>
</dbReference>
<dbReference type="InterPro" id="IPR035985">
    <property type="entry name" value="Ubiquitin-activating_enz"/>
</dbReference>
<dbReference type="RefSeq" id="WP_379945408.1">
    <property type="nucleotide sequence ID" value="NZ_JBHMEW010000057.1"/>
</dbReference>
<evidence type="ECO:0000313" key="2">
    <source>
        <dbReference type="EMBL" id="MFB9212048.1"/>
    </source>
</evidence>
<keyword evidence="2" id="KW-0808">Transferase</keyword>
<protein>
    <submittedName>
        <fullName evidence="2">Molybdopterin-synthase adenylyltransferase MoeB</fullName>
    </submittedName>
</protein>
<reference evidence="2 3" key="1">
    <citation type="submission" date="2024-09" db="EMBL/GenBank/DDBJ databases">
        <authorList>
            <person name="Sun Q."/>
            <person name="Mori K."/>
        </authorList>
    </citation>
    <scope>NUCLEOTIDE SEQUENCE [LARGE SCALE GENOMIC DNA]</scope>
    <source>
        <strain evidence="2 3">CECT 7682</strain>
    </source>
</reference>
<dbReference type="NCBIfam" id="NF004281">
    <property type="entry name" value="PRK05690.1"/>
    <property type="match status" value="1"/>
</dbReference>
<dbReference type="Gene3D" id="3.40.50.720">
    <property type="entry name" value="NAD(P)-binding Rossmann-like Domain"/>
    <property type="match status" value="1"/>
</dbReference>
<dbReference type="InterPro" id="IPR000594">
    <property type="entry name" value="ThiF_NAD_FAD-bd"/>
</dbReference>
<proteinExistence type="predicted"/>
<evidence type="ECO:0000259" key="1">
    <source>
        <dbReference type="PROSITE" id="PS50206"/>
    </source>
</evidence>